<feature type="domain" description="DUF306" evidence="2">
    <location>
        <begin position="287"/>
        <end position="385"/>
    </location>
</feature>
<dbReference type="Proteomes" id="UP001401887">
    <property type="component" value="Unassembled WGS sequence"/>
</dbReference>
<dbReference type="InterPro" id="IPR025485">
    <property type="entry name" value="DUF4377"/>
</dbReference>
<evidence type="ECO:0000256" key="1">
    <source>
        <dbReference type="SAM" id="SignalP"/>
    </source>
</evidence>
<evidence type="ECO:0000259" key="3">
    <source>
        <dbReference type="Pfam" id="PF14302"/>
    </source>
</evidence>
<feature type="chain" id="PRO_5047044452" description="META domain-containing protein" evidence="1">
    <location>
        <begin position="24"/>
        <end position="477"/>
    </location>
</feature>
<evidence type="ECO:0008006" key="6">
    <source>
        <dbReference type="Google" id="ProtNLM"/>
    </source>
</evidence>
<evidence type="ECO:0000313" key="5">
    <source>
        <dbReference type="Proteomes" id="UP001401887"/>
    </source>
</evidence>
<dbReference type="PANTHER" id="PTHR35535">
    <property type="entry name" value="HEAT SHOCK PROTEIN HSLJ"/>
    <property type="match status" value="1"/>
</dbReference>
<feature type="domain" description="DUF4377" evidence="3">
    <location>
        <begin position="402"/>
        <end position="476"/>
    </location>
</feature>
<sequence>MQLRSLSPLLLLSALALAGNAGAQTPALTGTAWTLTGLTEDGRTLTPGRSVPRPTLRLDERMVSGSTGCNVYRGAYATRGDLLRFGPLATTRRACPDRVDGLEARFLNLLRQVGHYRLSGGTLTLFSGSQDRLVFTASSAAAGTPNPGSPTRPEAPMNALNLDGTWTLTGGTALRPASGNGGLPALTFAGGRVSGTTGCNRLTGDTRLSGDTLTFGPLATTRMLCAPDMNVQEQAFLAFLRTPLRVRVQGQTLTLTNAAGRTLAFTRTGTASGTPQTGGQTQANTAALEGRYTLATVNGEAAPRTAQPITLFFQGGRIGGSDGCNGFGGGYTLDGSRLLLVGPLASTLRACLDPAETVNLPALLNARPTLSVSPGGLTVVANGTTLVFTRDAAAQGRVQMWTVAPQRVPCTGVAPMSCLRVQRDGGPWELFYGEIEGFTFQPGVTQVIRVREEDRSGPVPADISSKRYVLVEVVERR</sequence>
<accession>A0ABP9W2B9</accession>
<protein>
    <recommendedName>
        <fullName evidence="6">META domain-containing protein</fullName>
    </recommendedName>
</protein>
<proteinExistence type="predicted"/>
<feature type="domain" description="DUF306" evidence="2">
    <location>
        <begin position="27"/>
        <end position="134"/>
    </location>
</feature>
<dbReference type="Pfam" id="PF03724">
    <property type="entry name" value="META"/>
    <property type="match status" value="3"/>
</dbReference>
<evidence type="ECO:0000313" key="4">
    <source>
        <dbReference type="EMBL" id="GAA5511509.1"/>
    </source>
</evidence>
<gene>
    <name evidence="4" type="ORF">Dcar01_00220</name>
</gene>
<dbReference type="PANTHER" id="PTHR35535:SF2">
    <property type="entry name" value="DUF306 DOMAIN-CONTAINING PROTEIN"/>
    <property type="match status" value="1"/>
</dbReference>
<keyword evidence="5" id="KW-1185">Reference proteome</keyword>
<evidence type="ECO:0000259" key="2">
    <source>
        <dbReference type="Pfam" id="PF03724"/>
    </source>
</evidence>
<feature type="domain" description="DUF306" evidence="2">
    <location>
        <begin position="164"/>
        <end position="264"/>
    </location>
</feature>
<dbReference type="RefSeq" id="WP_345459592.1">
    <property type="nucleotide sequence ID" value="NZ_BAABRP010000001.1"/>
</dbReference>
<name>A0ABP9W2B9_9DEIO</name>
<dbReference type="InterPro" id="IPR038670">
    <property type="entry name" value="HslJ-like_sf"/>
</dbReference>
<dbReference type="InterPro" id="IPR053147">
    <property type="entry name" value="Hsp_HslJ-like"/>
</dbReference>
<comment type="caution">
    <text evidence="4">The sequence shown here is derived from an EMBL/GenBank/DDBJ whole genome shotgun (WGS) entry which is preliminary data.</text>
</comment>
<dbReference type="InterPro" id="IPR005184">
    <property type="entry name" value="DUF306_Meta_HslJ"/>
</dbReference>
<organism evidence="4 5">
    <name type="scientific">Deinococcus carri</name>
    <dbReference type="NCBI Taxonomy" id="1211323"/>
    <lineage>
        <taxon>Bacteria</taxon>
        <taxon>Thermotogati</taxon>
        <taxon>Deinococcota</taxon>
        <taxon>Deinococci</taxon>
        <taxon>Deinococcales</taxon>
        <taxon>Deinococcaceae</taxon>
        <taxon>Deinococcus</taxon>
    </lineage>
</organism>
<keyword evidence="1" id="KW-0732">Signal</keyword>
<reference evidence="4 5" key="1">
    <citation type="submission" date="2024-02" db="EMBL/GenBank/DDBJ databases">
        <title>Deinococcus carri NBRC 110142.</title>
        <authorList>
            <person name="Ichikawa N."/>
            <person name="Katano-Makiyama Y."/>
            <person name="Hidaka K."/>
        </authorList>
    </citation>
    <scope>NUCLEOTIDE SEQUENCE [LARGE SCALE GENOMIC DNA]</scope>
    <source>
        <strain evidence="4 5">NBRC 110142</strain>
    </source>
</reference>
<dbReference type="Gene3D" id="2.40.128.270">
    <property type="match status" value="3"/>
</dbReference>
<dbReference type="EMBL" id="BAABRP010000001">
    <property type="protein sequence ID" value="GAA5511509.1"/>
    <property type="molecule type" value="Genomic_DNA"/>
</dbReference>
<dbReference type="Pfam" id="PF14302">
    <property type="entry name" value="DUF4377"/>
    <property type="match status" value="1"/>
</dbReference>
<feature type="signal peptide" evidence="1">
    <location>
        <begin position="1"/>
        <end position="23"/>
    </location>
</feature>